<dbReference type="EMBL" id="JANAVB010004398">
    <property type="protein sequence ID" value="KAJ6848933.1"/>
    <property type="molecule type" value="Genomic_DNA"/>
</dbReference>
<reference evidence="1" key="1">
    <citation type="journal article" date="2023" name="GigaByte">
        <title>Genome assembly of the bearded iris, Iris pallida Lam.</title>
        <authorList>
            <person name="Bruccoleri R.E."/>
            <person name="Oakeley E.J."/>
            <person name="Faust A.M.E."/>
            <person name="Altorfer M."/>
            <person name="Dessus-Babus S."/>
            <person name="Burckhardt D."/>
            <person name="Oertli M."/>
            <person name="Naumann U."/>
            <person name="Petersen F."/>
            <person name="Wong J."/>
        </authorList>
    </citation>
    <scope>NUCLEOTIDE SEQUENCE</scope>
    <source>
        <strain evidence="1">GSM-AAB239-AS_SAM_17_03QT</strain>
    </source>
</reference>
<dbReference type="Proteomes" id="UP001140949">
    <property type="component" value="Unassembled WGS sequence"/>
</dbReference>
<proteinExistence type="predicted"/>
<name>A0AAX6I7N4_IRIPA</name>
<sequence length="55" mass="6421">MASPCFLLVQALRRKQERDEEFRHAWGPYPDYFFHNDEALVFGGSLSTIKPNFST</sequence>
<reference evidence="1" key="2">
    <citation type="submission" date="2023-04" db="EMBL/GenBank/DDBJ databases">
        <authorList>
            <person name="Bruccoleri R.E."/>
            <person name="Oakeley E.J."/>
            <person name="Faust A.-M."/>
            <person name="Dessus-Babus S."/>
            <person name="Altorfer M."/>
            <person name="Burckhardt D."/>
            <person name="Oertli M."/>
            <person name="Naumann U."/>
            <person name="Petersen F."/>
            <person name="Wong J."/>
        </authorList>
    </citation>
    <scope>NUCLEOTIDE SEQUENCE</scope>
    <source>
        <strain evidence="1">GSM-AAB239-AS_SAM_17_03QT</strain>
        <tissue evidence="1">Leaf</tissue>
    </source>
</reference>
<protein>
    <submittedName>
        <fullName evidence="1">Zinc finger protein CONSTANS-LIKE 1-like</fullName>
    </submittedName>
</protein>
<accession>A0AAX6I7N4</accession>
<organism evidence="1 2">
    <name type="scientific">Iris pallida</name>
    <name type="common">Sweet iris</name>
    <dbReference type="NCBI Taxonomy" id="29817"/>
    <lineage>
        <taxon>Eukaryota</taxon>
        <taxon>Viridiplantae</taxon>
        <taxon>Streptophyta</taxon>
        <taxon>Embryophyta</taxon>
        <taxon>Tracheophyta</taxon>
        <taxon>Spermatophyta</taxon>
        <taxon>Magnoliopsida</taxon>
        <taxon>Liliopsida</taxon>
        <taxon>Asparagales</taxon>
        <taxon>Iridaceae</taxon>
        <taxon>Iridoideae</taxon>
        <taxon>Irideae</taxon>
        <taxon>Iris</taxon>
    </lineage>
</organism>
<comment type="caution">
    <text evidence="1">The sequence shown here is derived from an EMBL/GenBank/DDBJ whole genome shotgun (WGS) entry which is preliminary data.</text>
</comment>
<dbReference type="AlphaFoldDB" id="A0AAX6I7N4"/>
<evidence type="ECO:0000313" key="2">
    <source>
        <dbReference type="Proteomes" id="UP001140949"/>
    </source>
</evidence>
<keyword evidence="2" id="KW-1185">Reference proteome</keyword>
<gene>
    <name evidence="1" type="ORF">M6B38_272125</name>
</gene>
<evidence type="ECO:0000313" key="1">
    <source>
        <dbReference type="EMBL" id="KAJ6848933.1"/>
    </source>
</evidence>